<dbReference type="GO" id="GO:0005886">
    <property type="term" value="C:plasma membrane"/>
    <property type="evidence" value="ECO:0007669"/>
    <property type="project" value="UniProtKB-SubCell"/>
</dbReference>
<evidence type="ECO:0000256" key="5">
    <source>
        <dbReference type="ARBA" id="ARBA00022989"/>
    </source>
</evidence>
<evidence type="ECO:0000313" key="9">
    <source>
        <dbReference type="Proteomes" id="UP000244173"/>
    </source>
</evidence>
<comment type="similarity">
    <text evidence="2">Belongs to the FliP/MopC/SpaP family.</text>
</comment>
<keyword evidence="3" id="KW-1003">Cell membrane</keyword>
<dbReference type="STRING" id="1122240.GCA_000620105_01997"/>
<dbReference type="PRINTS" id="PR01302">
    <property type="entry name" value="TYPE3IMPPROT"/>
</dbReference>
<keyword evidence="9" id="KW-1185">Reference proteome</keyword>
<feature type="transmembrane region" description="Helical" evidence="7">
    <location>
        <begin position="218"/>
        <end position="239"/>
    </location>
</feature>
<dbReference type="GO" id="GO:0009306">
    <property type="term" value="P:protein secretion"/>
    <property type="evidence" value="ECO:0007669"/>
    <property type="project" value="InterPro"/>
</dbReference>
<keyword evidence="8" id="KW-0282">Flagellum</keyword>
<keyword evidence="8" id="KW-0966">Cell projection</keyword>
<protein>
    <submittedName>
        <fullName evidence="8">Flagellar biosynthetic protein FliP</fullName>
    </submittedName>
</protein>
<reference evidence="8 9" key="1">
    <citation type="submission" date="2018-04" db="EMBL/GenBank/DDBJ databases">
        <title>Denitrifier Microvirgula.</title>
        <authorList>
            <person name="Anderson E."/>
            <person name="Jang J."/>
            <person name="Ishii S."/>
        </authorList>
    </citation>
    <scope>NUCLEOTIDE SEQUENCE [LARGE SCALE GENOMIC DNA]</scope>
    <source>
        <strain evidence="8 9">BE2.4</strain>
    </source>
</reference>
<proteinExistence type="inferred from homology"/>
<keyword evidence="5 7" id="KW-1133">Transmembrane helix</keyword>
<dbReference type="EMBL" id="CP028519">
    <property type="protein sequence ID" value="AVY95183.1"/>
    <property type="molecule type" value="Genomic_DNA"/>
</dbReference>
<evidence type="ECO:0000256" key="1">
    <source>
        <dbReference type="ARBA" id="ARBA00004651"/>
    </source>
</evidence>
<dbReference type="KEGG" id="maer:DAI18_14865"/>
<feature type="transmembrane region" description="Helical" evidence="7">
    <location>
        <begin position="43"/>
        <end position="72"/>
    </location>
</feature>
<dbReference type="RefSeq" id="WP_107889809.1">
    <property type="nucleotide sequence ID" value="NZ_CP028519.1"/>
</dbReference>
<dbReference type="Pfam" id="PF00813">
    <property type="entry name" value="FliP"/>
    <property type="match status" value="1"/>
</dbReference>
<comment type="subcellular location">
    <subcellularLocation>
        <location evidence="1">Cell membrane</location>
        <topology evidence="1">Multi-pass membrane protein</topology>
    </subcellularLocation>
</comment>
<dbReference type="InterPro" id="IPR005838">
    <property type="entry name" value="T3SS_IM_P"/>
</dbReference>
<dbReference type="PROSITE" id="PS01061">
    <property type="entry name" value="FLIP_2"/>
    <property type="match status" value="1"/>
</dbReference>
<dbReference type="PANTHER" id="PTHR30587:SF0">
    <property type="entry name" value="FLAGELLAR BIOSYNTHETIC PROTEIN FLIP"/>
    <property type="match status" value="1"/>
</dbReference>
<dbReference type="AlphaFoldDB" id="A0A2S0PCX8"/>
<evidence type="ECO:0000256" key="2">
    <source>
        <dbReference type="ARBA" id="ARBA00006257"/>
    </source>
</evidence>
<keyword evidence="4 7" id="KW-0812">Transmembrane</keyword>
<keyword evidence="8" id="KW-0969">Cilium</keyword>
<dbReference type="PANTHER" id="PTHR30587">
    <property type="entry name" value="FLAGELLAR BIOSYNTHETIC PROTEIN FLIP"/>
    <property type="match status" value="1"/>
</dbReference>
<name>A0A2S0PCX8_9NEIS</name>
<evidence type="ECO:0000313" key="8">
    <source>
        <dbReference type="EMBL" id="AVY95183.1"/>
    </source>
</evidence>
<feature type="transmembrane region" description="Helical" evidence="7">
    <location>
        <begin position="84"/>
        <end position="104"/>
    </location>
</feature>
<evidence type="ECO:0000256" key="7">
    <source>
        <dbReference type="SAM" id="Phobius"/>
    </source>
</evidence>
<sequence length="244" mass="26273">MRIRSLPLWLLCQALPCHAQDSLGEALPLLLGGENGARAVAIAVALALMVLIPGLLLVMTCFTRIIIVLSMLRHAMGMPDTPPNGVLILLAAFLTLLSMGDTFARLEREVAVPLLAQQLDTAQALGRAGEVMKDYMLARTREQDLDAVLALSGKTEPHAATASPALVHLAPAFLLGELRLAFQIGFVVFLPFLLVDIIIAGILMSLGMMMVPPVIISLPIKVLIFVSIDGWLLLVRVLLSDSTW</sequence>
<gene>
    <name evidence="8" type="ORF">DAI18_14865</name>
</gene>
<accession>A0A2S0PCX8</accession>
<evidence type="ECO:0000256" key="6">
    <source>
        <dbReference type="ARBA" id="ARBA00023136"/>
    </source>
</evidence>
<feature type="transmembrane region" description="Helical" evidence="7">
    <location>
        <begin position="180"/>
        <end position="206"/>
    </location>
</feature>
<dbReference type="OrthoDB" id="9805111at2"/>
<evidence type="ECO:0000256" key="3">
    <source>
        <dbReference type="ARBA" id="ARBA00022475"/>
    </source>
</evidence>
<evidence type="ECO:0000256" key="4">
    <source>
        <dbReference type="ARBA" id="ARBA00022692"/>
    </source>
</evidence>
<dbReference type="Proteomes" id="UP000244173">
    <property type="component" value="Chromosome"/>
</dbReference>
<keyword evidence="6 7" id="KW-0472">Membrane</keyword>
<organism evidence="8 9">
    <name type="scientific">Microvirgula aerodenitrificans</name>
    <dbReference type="NCBI Taxonomy" id="57480"/>
    <lineage>
        <taxon>Bacteria</taxon>
        <taxon>Pseudomonadati</taxon>
        <taxon>Pseudomonadota</taxon>
        <taxon>Betaproteobacteria</taxon>
        <taxon>Neisseriales</taxon>
        <taxon>Aquaspirillaceae</taxon>
        <taxon>Microvirgula</taxon>
    </lineage>
</organism>